<evidence type="ECO:0000313" key="3">
    <source>
        <dbReference type="EMBL" id="MFC0395197.1"/>
    </source>
</evidence>
<organism evidence="3 4">
    <name type="scientific">Paenibacillus mendelii</name>
    <dbReference type="NCBI Taxonomy" id="206163"/>
    <lineage>
        <taxon>Bacteria</taxon>
        <taxon>Bacillati</taxon>
        <taxon>Bacillota</taxon>
        <taxon>Bacilli</taxon>
        <taxon>Bacillales</taxon>
        <taxon>Paenibacillaceae</taxon>
        <taxon>Paenibacillus</taxon>
    </lineage>
</organism>
<evidence type="ECO:0000256" key="2">
    <source>
        <dbReference type="SAM" id="Phobius"/>
    </source>
</evidence>
<keyword evidence="4" id="KW-1185">Reference proteome</keyword>
<evidence type="ECO:0000313" key="4">
    <source>
        <dbReference type="Proteomes" id="UP001589818"/>
    </source>
</evidence>
<accession>A0ABV6JI07</accession>
<gene>
    <name evidence="3" type="ORF">ACFFJ8_28000</name>
</gene>
<dbReference type="Proteomes" id="UP001589818">
    <property type="component" value="Unassembled WGS sequence"/>
</dbReference>
<feature type="region of interest" description="Disordered" evidence="1">
    <location>
        <begin position="1"/>
        <end position="45"/>
    </location>
</feature>
<keyword evidence="2" id="KW-1133">Transmembrane helix</keyword>
<dbReference type="RefSeq" id="WP_204816326.1">
    <property type="nucleotide sequence ID" value="NZ_JANHOF010000001.1"/>
</dbReference>
<keyword evidence="2" id="KW-0812">Transmembrane</keyword>
<name>A0ABV6JI07_9BACL</name>
<proteinExistence type="predicted"/>
<dbReference type="EMBL" id="JBHLVF010000041">
    <property type="protein sequence ID" value="MFC0395197.1"/>
    <property type="molecule type" value="Genomic_DNA"/>
</dbReference>
<protein>
    <submittedName>
        <fullName evidence="3">Uncharacterized protein</fullName>
    </submittedName>
</protein>
<keyword evidence="2" id="KW-0472">Membrane</keyword>
<feature type="transmembrane region" description="Helical" evidence="2">
    <location>
        <begin position="50"/>
        <end position="70"/>
    </location>
</feature>
<evidence type="ECO:0000256" key="1">
    <source>
        <dbReference type="SAM" id="MobiDB-lite"/>
    </source>
</evidence>
<reference evidence="3 4" key="1">
    <citation type="submission" date="2024-09" db="EMBL/GenBank/DDBJ databases">
        <authorList>
            <person name="Sun Q."/>
            <person name="Mori K."/>
        </authorList>
    </citation>
    <scope>NUCLEOTIDE SEQUENCE [LARGE SCALE GENOMIC DNA]</scope>
    <source>
        <strain evidence="3 4">CCM 4839</strain>
    </source>
</reference>
<comment type="caution">
    <text evidence="3">The sequence shown here is derived from an EMBL/GenBank/DDBJ whole genome shotgun (WGS) entry which is preliminary data.</text>
</comment>
<sequence>MSRMEKFGSRRATAAPRDQTKLDSRNGLSDGELPSRRIKHPSNKKQMTQWLYRAQIVIYLMLVIGLLMWGKKMYGL</sequence>